<evidence type="ECO:0000313" key="2">
    <source>
        <dbReference type="EMBL" id="RMZ59586.1"/>
    </source>
</evidence>
<dbReference type="AlphaFoldDB" id="A0A3M7LDL9"/>
<dbReference type="SMART" id="SM00287">
    <property type="entry name" value="SH3b"/>
    <property type="match status" value="1"/>
</dbReference>
<dbReference type="InterPro" id="IPR003646">
    <property type="entry name" value="SH3-like_bac-type"/>
</dbReference>
<reference evidence="2 3" key="1">
    <citation type="submission" date="2018-08" db="EMBL/GenBank/DDBJ databases">
        <title>Chryseobacterium nematophagum: a novel matrix digesting pathogen of nematodes.</title>
        <authorList>
            <person name="Page A."/>
            <person name="Roberts M."/>
            <person name="Felix M.-A."/>
            <person name="Weir W."/>
        </authorList>
    </citation>
    <scope>NUCLEOTIDE SEQUENCE [LARGE SCALE GENOMIC DNA]</scope>
    <source>
        <strain evidence="2 3">JUb275</strain>
    </source>
</reference>
<proteinExistence type="predicted"/>
<dbReference type="Proteomes" id="UP000267524">
    <property type="component" value="Unassembled WGS sequence"/>
</dbReference>
<dbReference type="Gene3D" id="2.30.30.40">
    <property type="entry name" value="SH3 Domains"/>
    <property type="match status" value="1"/>
</dbReference>
<sequence>MMLNKYIYIIIMAVTISCNGQNTQKDEKINPMEETEISILKCALENARYKVKSEKDFNDRILRFLGINADSLSNKGYDEILLNEEFIDYQISKQCSYIKIGQDLLPDLDSLRQKVVINKEKYPYIERTINLNKILFLDDPISIGHVINQDKDLAIDLVVLFNYEENKFLTSIALQNIKSLDDQPKYFNWCLLFYNDRGKEQLIRKDLLLELQKSNTDLISSLITFIVTNKSLVIQKVADECLAFLINIKLKESEKNEDWNNNKGFVLLSYCYDTDKDLINRFNKIDFYNYPLIKNATEAYQVFNPENQIDYKIDDPDGYTNLRKEKNRSSEVLQKIKSGEHIEVLDNSGDWYLIKTIGGKQGYVHKSRVKK</sequence>
<protein>
    <submittedName>
        <fullName evidence="2">SH3 domain-containing protein</fullName>
    </submittedName>
</protein>
<comment type="caution">
    <text evidence="2">The sequence shown here is derived from an EMBL/GenBank/DDBJ whole genome shotgun (WGS) entry which is preliminary data.</text>
</comment>
<dbReference type="PROSITE" id="PS51781">
    <property type="entry name" value="SH3B"/>
    <property type="match status" value="1"/>
</dbReference>
<evidence type="ECO:0000313" key="3">
    <source>
        <dbReference type="Proteomes" id="UP000267524"/>
    </source>
</evidence>
<gene>
    <name evidence="2" type="ORF">D1632_08115</name>
</gene>
<name>A0A3M7LDL9_9FLAO</name>
<accession>A0A3M7LDL9</accession>
<evidence type="ECO:0000259" key="1">
    <source>
        <dbReference type="PROSITE" id="PS51781"/>
    </source>
</evidence>
<organism evidence="2 3">
    <name type="scientific">Chryseobacterium nematophagum</name>
    <dbReference type="NCBI Taxonomy" id="2305228"/>
    <lineage>
        <taxon>Bacteria</taxon>
        <taxon>Pseudomonadati</taxon>
        <taxon>Bacteroidota</taxon>
        <taxon>Flavobacteriia</taxon>
        <taxon>Flavobacteriales</taxon>
        <taxon>Weeksellaceae</taxon>
        <taxon>Chryseobacterium group</taxon>
        <taxon>Chryseobacterium</taxon>
    </lineage>
</organism>
<keyword evidence="3" id="KW-1185">Reference proteome</keyword>
<dbReference type="Pfam" id="PF08239">
    <property type="entry name" value="SH3_3"/>
    <property type="match status" value="1"/>
</dbReference>
<feature type="domain" description="SH3b" evidence="1">
    <location>
        <begin position="309"/>
        <end position="371"/>
    </location>
</feature>
<dbReference type="PROSITE" id="PS51257">
    <property type="entry name" value="PROKAR_LIPOPROTEIN"/>
    <property type="match status" value="1"/>
</dbReference>
<dbReference type="EMBL" id="QWIV01000013">
    <property type="protein sequence ID" value="RMZ59586.1"/>
    <property type="molecule type" value="Genomic_DNA"/>
</dbReference>